<keyword evidence="2 3" id="KW-0479">Metal-binding</keyword>
<feature type="binding site" evidence="3">
    <location>
        <position position="137"/>
    </location>
    <ligand>
        <name>a divalent metal cation</name>
        <dbReference type="ChEBI" id="CHEBI:60240"/>
    </ligand>
</feature>
<dbReference type="InterPro" id="IPR007837">
    <property type="entry name" value="DinB"/>
</dbReference>
<dbReference type="Pfam" id="PF05163">
    <property type="entry name" value="DinB"/>
    <property type="match status" value="1"/>
</dbReference>
<feature type="binding site" evidence="3">
    <location>
        <position position="133"/>
    </location>
    <ligand>
        <name>a divalent metal cation</name>
        <dbReference type="ChEBI" id="CHEBI:60240"/>
    </ligand>
</feature>
<name>A0A4V1RIZ1_9HYPH</name>
<keyword evidence="5" id="KW-1185">Reference proteome</keyword>
<dbReference type="PANTHER" id="PTHR37302:SF1">
    <property type="entry name" value="PROTEIN DINB"/>
    <property type="match status" value="1"/>
</dbReference>
<gene>
    <name evidence="4" type="ORF">D3272_06035</name>
</gene>
<dbReference type="InterPro" id="IPR034660">
    <property type="entry name" value="DinB/YfiT-like"/>
</dbReference>
<reference evidence="4 5" key="2">
    <citation type="submission" date="2019-02" db="EMBL/GenBank/DDBJ databases">
        <title>'Lichenibacterium ramalinii' gen. nov. sp. nov., 'Lichenibacterium minor' gen. nov. sp. nov.</title>
        <authorList>
            <person name="Pankratov T."/>
        </authorList>
    </citation>
    <scope>NUCLEOTIDE SEQUENCE [LARGE SCALE GENOMIC DNA]</scope>
    <source>
        <strain evidence="4 5">RmlP001</strain>
    </source>
</reference>
<comment type="caution">
    <text evidence="4">The sequence shown here is derived from an EMBL/GenBank/DDBJ whole genome shotgun (WGS) entry which is preliminary data.</text>
</comment>
<dbReference type="Gene3D" id="1.20.120.450">
    <property type="entry name" value="dinb family like domain"/>
    <property type="match status" value="1"/>
</dbReference>
<dbReference type="GO" id="GO:0046872">
    <property type="term" value="F:metal ion binding"/>
    <property type="evidence" value="ECO:0007669"/>
    <property type="project" value="UniProtKB-KW"/>
</dbReference>
<feature type="binding site" evidence="3">
    <location>
        <position position="48"/>
    </location>
    <ligand>
        <name>a divalent metal cation</name>
        <dbReference type="ChEBI" id="CHEBI:60240"/>
    </ligand>
</feature>
<dbReference type="OrthoDB" id="9807509at2"/>
<protein>
    <submittedName>
        <fullName evidence="4">Damage-inducible protein DinB</fullName>
    </submittedName>
</protein>
<comment type="similarity">
    <text evidence="1">Belongs to the DinB family.</text>
</comment>
<evidence type="ECO:0000313" key="5">
    <source>
        <dbReference type="Proteomes" id="UP000289411"/>
    </source>
</evidence>
<evidence type="ECO:0000256" key="2">
    <source>
        <dbReference type="ARBA" id="ARBA00022723"/>
    </source>
</evidence>
<evidence type="ECO:0000256" key="1">
    <source>
        <dbReference type="ARBA" id="ARBA00008635"/>
    </source>
</evidence>
<dbReference type="SUPFAM" id="SSF109854">
    <property type="entry name" value="DinB/YfiT-like putative metalloenzymes"/>
    <property type="match status" value="1"/>
</dbReference>
<sequence length="173" mass="19208">MSDRHPVLARYNAWANHKLYRAVEALPDAEFRADRGVFFKSLRGTLNHLLVTDRVWMARFTGAKTGPLQLDTILHDDFASLQAAREAEDTRIIGYVDGLDAAASAGTFTYQRMSSLETYVAELRPALDHLFNHQTHHRGQAHAVLTGLGVEAPVLDLARFYGEVGHGGLIRIA</sequence>
<evidence type="ECO:0000256" key="3">
    <source>
        <dbReference type="PIRSR" id="PIRSR607837-1"/>
    </source>
</evidence>
<dbReference type="RefSeq" id="WP_129218248.1">
    <property type="nucleotide sequence ID" value="NZ_QYBC01000004.1"/>
</dbReference>
<reference evidence="4 5" key="1">
    <citation type="submission" date="2018-09" db="EMBL/GenBank/DDBJ databases">
        <authorList>
            <person name="Grouzdev D.S."/>
            <person name="Krutkina M.S."/>
        </authorList>
    </citation>
    <scope>NUCLEOTIDE SEQUENCE [LARGE SCALE GENOMIC DNA]</scope>
    <source>
        <strain evidence="4 5">RmlP001</strain>
    </source>
</reference>
<proteinExistence type="inferred from homology"/>
<evidence type="ECO:0000313" key="4">
    <source>
        <dbReference type="EMBL" id="RYB06311.1"/>
    </source>
</evidence>
<dbReference type="PANTHER" id="PTHR37302">
    <property type="entry name" value="SLR1116 PROTEIN"/>
    <property type="match status" value="1"/>
</dbReference>
<dbReference type="AlphaFoldDB" id="A0A4V1RIZ1"/>
<dbReference type="Proteomes" id="UP000289411">
    <property type="component" value="Unassembled WGS sequence"/>
</dbReference>
<accession>A0A4V1RIZ1</accession>
<organism evidence="4 5">
    <name type="scientific">Lichenibacterium ramalinae</name>
    <dbReference type="NCBI Taxonomy" id="2316527"/>
    <lineage>
        <taxon>Bacteria</taxon>
        <taxon>Pseudomonadati</taxon>
        <taxon>Pseudomonadota</taxon>
        <taxon>Alphaproteobacteria</taxon>
        <taxon>Hyphomicrobiales</taxon>
        <taxon>Lichenihabitantaceae</taxon>
        <taxon>Lichenibacterium</taxon>
    </lineage>
</organism>
<dbReference type="EMBL" id="QYBC01000004">
    <property type="protein sequence ID" value="RYB06311.1"/>
    <property type="molecule type" value="Genomic_DNA"/>
</dbReference>